<sequence>MKQILFLILITATMISCETTPTETTEAAQEPLASSTNKVVLYSEIEWSPLNPARGDQSPQAGTIWGDRNGKEATGFLVKFANGFSSPPHIHNVTYRGTVIKGLVHNDDPKAEKMWMPAGSFWTQPAGEPHITAANGTENIAYIEIDHGPYLVKPVDEAFDEGERPLNIDQSNIVWVNLSEKVKGPQVSYLWGKPEASEVYGMYLKLPPGFAGKLIHSGSTFHAVVIDGPIDYHLQGEEGTKTLNAGSYFSSAESSAHHLSGNRESATVIYVRTNGTVDVKTD</sequence>
<reference evidence="2" key="1">
    <citation type="submission" date="2016-10" db="EMBL/GenBank/DDBJ databases">
        <authorList>
            <person name="Varghese N."/>
            <person name="Submissions S."/>
        </authorList>
    </citation>
    <scope>NUCLEOTIDE SEQUENCE [LARGE SCALE GENOMIC DNA]</scope>
    <source>
        <strain evidence="2">DSM 24740</strain>
    </source>
</reference>
<dbReference type="Gene3D" id="2.60.120.10">
    <property type="entry name" value="Jelly Rolls"/>
    <property type="match status" value="2"/>
</dbReference>
<protein>
    <recommendedName>
        <fullName evidence="3">DUF4437 domain-containing protein</fullName>
    </recommendedName>
</protein>
<evidence type="ECO:0000313" key="1">
    <source>
        <dbReference type="EMBL" id="SEP66823.1"/>
    </source>
</evidence>
<dbReference type="InParanoid" id="A0A1H8ZRH4"/>
<dbReference type="RefSeq" id="WP_090165120.1">
    <property type="nucleotide sequence ID" value="NZ_FOFB01000001.1"/>
</dbReference>
<dbReference type="InterPro" id="IPR028013">
    <property type="entry name" value="DUF4437"/>
</dbReference>
<proteinExistence type="predicted"/>
<evidence type="ECO:0008006" key="3">
    <source>
        <dbReference type="Google" id="ProtNLM"/>
    </source>
</evidence>
<organism evidence="1 2">
    <name type="scientific">Neolewinella agarilytica</name>
    <dbReference type="NCBI Taxonomy" id="478744"/>
    <lineage>
        <taxon>Bacteria</taxon>
        <taxon>Pseudomonadati</taxon>
        <taxon>Bacteroidota</taxon>
        <taxon>Saprospiria</taxon>
        <taxon>Saprospirales</taxon>
        <taxon>Lewinellaceae</taxon>
        <taxon>Neolewinella</taxon>
    </lineage>
</organism>
<dbReference type="PANTHER" id="PTHR38599:SF1">
    <property type="entry name" value="CUPIN DOMAIN PROTEIN (AFU_ORTHOLOGUE AFUA_3G13620)"/>
    <property type="match status" value="1"/>
</dbReference>
<dbReference type="InterPro" id="IPR011051">
    <property type="entry name" value="RmlC_Cupin_sf"/>
</dbReference>
<dbReference type="PANTHER" id="PTHR38599">
    <property type="entry name" value="CUPIN DOMAIN PROTEIN (AFU_ORTHOLOGUE AFUA_3G13620)"/>
    <property type="match status" value="1"/>
</dbReference>
<dbReference type="InterPro" id="IPR014710">
    <property type="entry name" value="RmlC-like_jellyroll"/>
</dbReference>
<dbReference type="Proteomes" id="UP000199021">
    <property type="component" value="Unassembled WGS sequence"/>
</dbReference>
<dbReference type="OrthoDB" id="291085at2"/>
<dbReference type="STRING" id="478744.SAMN05444359_101417"/>
<dbReference type="Pfam" id="PF14499">
    <property type="entry name" value="DUF4437"/>
    <property type="match status" value="1"/>
</dbReference>
<dbReference type="EMBL" id="FOFB01000001">
    <property type="protein sequence ID" value="SEP66823.1"/>
    <property type="molecule type" value="Genomic_DNA"/>
</dbReference>
<accession>A0A1H8ZRH4</accession>
<gene>
    <name evidence="1" type="ORF">SAMN05444359_101417</name>
</gene>
<evidence type="ECO:0000313" key="2">
    <source>
        <dbReference type="Proteomes" id="UP000199021"/>
    </source>
</evidence>
<name>A0A1H8ZRH4_9BACT</name>
<dbReference type="CDD" id="cd06989">
    <property type="entry name" value="cupin_DRT102"/>
    <property type="match status" value="1"/>
</dbReference>
<keyword evidence="2" id="KW-1185">Reference proteome</keyword>
<dbReference type="AlphaFoldDB" id="A0A1H8ZRH4"/>
<dbReference type="SUPFAM" id="SSF51182">
    <property type="entry name" value="RmlC-like cupins"/>
    <property type="match status" value="1"/>
</dbReference>
<dbReference type="PROSITE" id="PS51257">
    <property type="entry name" value="PROKAR_LIPOPROTEIN"/>
    <property type="match status" value="1"/>
</dbReference>